<proteinExistence type="predicted"/>
<keyword evidence="3" id="KW-1185">Reference proteome</keyword>
<sequence>MFLGFFKIKRKFNDVNGNATTDGRTGVNIGYNYLNLPATVTKTTPALSITYTYDANGTKLKKVNNTTATVVRNQRLMYYFSASSSYRFDKGWRSTGSVNLNGADINLQGIENSPYRGCGFSVTKELMKDKCYFTAEASNPFSKYRNNTGTTSAPTFYQERTNQRYLRSFSASLNYRFGGLKSSLKKSKKGISNDDNGISPY</sequence>
<feature type="domain" description="Outer membrane protein beta-barrel" evidence="1">
    <location>
        <begin position="16"/>
        <end position="175"/>
    </location>
</feature>
<evidence type="ECO:0000313" key="3">
    <source>
        <dbReference type="Proteomes" id="UP000293347"/>
    </source>
</evidence>
<reference evidence="2 3" key="1">
    <citation type="submission" date="2019-02" db="EMBL/GenBank/DDBJ databases">
        <title>Pedobacter sp. RP-1-14 sp. nov., isolated from Arctic soil.</title>
        <authorList>
            <person name="Dahal R.H."/>
        </authorList>
    </citation>
    <scope>NUCLEOTIDE SEQUENCE [LARGE SCALE GENOMIC DNA]</scope>
    <source>
        <strain evidence="2 3">RP-1-14</strain>
    </source>
</reference>
<protein>
    <recommendedName>
        <fullName evidence="1">Outer membrane protein beta-barrel domain-containing protein</fullName>
    </recommendedName>
</protein>
<dbReference type="Pfam" id="PF14905">
    <property type="entry name" value="OMP_b-brl_3"/>
    <property type="match status" value="1"/>
</dbReference>
<evidence type="ECO:0000259" key="1">
    <source>
        <dbReference type="Pfam" id="PF14905"/>
    </source>
</evidence>
<name>A0A4R0NBQ9_9SPHI</name>
<accession>A0A4R0NBQ9</accession>
<gene>
    <name evidence="2" type="ORF">EZ437_21440</name>
</gene>
<comment type="caution">
    <text evidence="2">The sequence shown here is derived from an EMBL/GenBank/DDBJ whole genome shotgun (WGS) entry which is preliminary data.</text>
</comment>
<organism evidence="2 3">
    <name type="scientific">Pedobacter psychroterrae</name>
    <dbReference type="NCBI Taxonomy" id="2530453"/>
    <lineage>
        <taxon>Bacteria</taxon>
        <taxon>Pseudomonadati</taxon>
        <taxon>Bacteroidota</taxon>
        <taxon>Sphingobacteriia</taxon>
        <taxon>Sphingobacteriales</taxon>
        <taxon>Sphingobacteriaceae</taxon>
        <taxon>Pedobacter</taxon>
    </lineage>
</organism>
<dbReference type="OrthoDB" id="606851at2"/>
<dbReference type="Proteomes" id="UP000293347">
    <property type="component" value="Unassembled WGS sequence"/>
</dbReference>
<dbReference type="RefSeq" id="WP_131598183.1">
    <property type="nucleotide sequence ID" value="NZ_SJSL01000013.1"/>
</dbReference>
<evidence type="ECO:0000313" key="2">
    <source>
        <dbReference type="EMBL" id="TCC96392.1"/>
    </source>
</evidence>
<dbReference type="Gene3D" id="2.180.10.10">
    <property type="entry name" value="RHS repeat-associated core"/>
    <property type="match status" value="1"/>
</dbReference>
<dbReference type="EMBL" id="SJSL01000013">
    <property type="protein sequence ID" value="TCC96392.1"/>
    <property type="molecule type" value="Genomic_DNA"/>
</dbReference>
<dbReference type="InterPro" id="IPR041700">
    <property type="entry name" value="OMP_b-brl_3"/>
</dbReference>
<dbReference type="AlphaFoldDB" id="A0A4R0NBQ9"/>